<dbReference type="Proteomes" id="UP001239994">
    <property type="component" value="Unassembled WGS sequence"/>
</dbReference>
<dbReference type="EMBL" id="JAROKS010000026">
    <property type="protein sequence ID" value="KAK1784789.1"/>
    <property type="molecule type" value="Genomic_DNA"/>
</dbReference>
<dbReference type="AlphaFoldDB" id="A0AAD9DLG9"/>
<reference evidence="1" key="1">
    <citation type="submission" date="2023-03" db="EMBL/GenBank/DDBJ databases">
        <title>Electrophorus voltai genome.</title>
        <authorList>
            <person name="Bian C."/>
        </authorList>
    </citation>
    <scope>NUCLEOTIDE SEQUENCE</scope>
    <source>
        <strain evidence="1">CB-2022</strain>
        <tissue evidence="1">Muscle</tissue>
    </source>
</reference>
<dbReference type="PANTHER" id="PTHR47510:SF3">
    <property type="entry name" value="ENDO_EXONUCLEASE_PHOSPHATASE DOMAIN-CONTAINING PROTEIN"/>
    <property type="match status" value="1"/>
</dbReference>
<keyword evidence="2" id="KW-1185">Reference proteome</keyword>
<evidence type="ECO:0008006" key="3">
    <source>
        <dbReference type="Google" id="ProtNLM"/>
    </source>
</evidence>
<evidence type="ECO:0000313" key="2">
    <source>
        <dbReference type="Proteomes" id="UP001239994"/>
    </source>
</evidence>
<evidence type="ECO:0000313" key="1">
    <source>
        <dbReference type="EMBL" id="KAK1784789.1"/>
    </source>
</evidence>
<gene>
    <name evidence="1" type="ORF">P4O66_003461</name>
</gene>
<name>A0AAD9DLG9_9TELE</name>
<protein>
    <recommendedName>
        <fullName evidence="3">Reverse transcriptase domain-containing protein</fullName>
    </recommendedName>
</protein>
<sequence>MGDSVLLSEKSNVRLRHRDKVQAYITDQRGLLSLYGYRLDKLGGVRRADATRSQMDLPKQMMPGAHALPLLKHLASVSPQERRRHTLPAGELRPLEPQDAVSVFEIEKEDALNDFYARFEAQNNVAAEKSIPPQNDQVLCLTAADLADVLTDIFNICLSCAVVPTCFKTTTIVPVPKKPTVSCFNDHRPFALTSIIMNCFERLVMRHIKTQFPPSLDPLQFAYHSNRSTDDAVSTTLHLALTHLDKKGTYMRMLFIDSVQHSTPSFLSI</sequence>
<dbReference type="PANTHER" id="PTHR47510">
    <property type="entry name" value="REVERSE TRANSCRIPTASE DOMAIN-CONTAINING PROTEIN"/>
    <property type="match status" value="1"/>
</dbReference>
<accession>A0AAD9DLG9</accession>
<organism evidence="1 2">
    <name type="scientific">Electrophorus voltai</name>
    <dbReference type="NCBI Taxonomy" id="2609070"/>
    <lineage>
        <taxon>Eukaryota</taxon>
        <taxon>Metazoa</taxon>
        <taxon>Chordata</taxon>
        <taxon>Craniata</taxon>
        <taxon>Vertebrata</taxon>
        <taxon>Euteleostomi</taxon>
        <taxon>Actinopterygii</taxon>
        <taxon>Neopterygii</taxon>
        <taxon>Teleostei</taxon>
        <taxon>Ostariophysi</taxon>
        <taxon>Gymnotiformes</taxon>
        <taxon>Gymnotoidei</taxon>
        <taxon>Gymnotidae</taxon>
        <taxon>Electrophorus</taxon>
    </lineage>
</organism>
<comment type="caution">
    <text evidence="1">The sequence shown here is derived from an EMBL/GenBank/DDBJ whole genome shotgun (WGS) entry which is preliminary data.</text>
</comment>
<proteinExistence type="predicted"/>